<reference evidence="1" key="1">
    <citation type="journal article" date="2021" name="IMA Fungus">
        <title>Genomic characterization of three marine fungi, including Emericellopsis atlantica sp. nov. with signatures of a generalist lifestyle and marine biomass degradation.</title>
        <authorList>
            <person name="Hagestad O.C."/>
            <person name="Hou L."/>
            <person name="Andersen J.H."/>
            <person name="Hansen E.H."/>
            <person name="Altermark B."/>
            <person name="Li C."/>
            <person name="Kuhnert E."/>
            <person name="Cox R.J."/>
            <person name="Crous P.W."/>
            <person name="Spatafora J.W."/>
            <person name="Lail K."/>
            <person name="Amirebrahimi M."/>
            <person name="Lipzen A."/>
            <person name="Pangilinan J."/>
            <person name="Andreopoulos W."/>
            <person name="Hayes R.D."/>
            <person name="Ng V."/>
            <person name="Grigoriev I.V."/>
            <person name="Jackson S.A."/>
            <person name="Sutton T.D.S."/>
            <person name="Dobson A.D.W."/>
            <person name="Rama T."/>
        </authorList>
    </citation>
    <scope>NUCLEOTIDE SEQUENCE</scope>
    <source>
        <strain evidence="1">TRa018bII</strain>
    </source>
</reference>
<dbReference type="Proteomes" id="UP000824998">
    <property type="component" value="Unassembled WGS sequence"/>
</dbReference>
<organism evidence="1 2">
    <name type="scientific">Amylocarpus encephaloides</name>
    <dbReference type="NCBI Taxonomy" id="45428"/>
    <lineage>
        <taxon>Eukaryota</taxon>
        <taxon>Fungi</taxon>
        <taxon>Dikarya</taxon>
        <taxon>Ascomycota</taxon>
        <taxon>Pezizomycotina</taxon>
        <taxon>Leotiomycetes</taxon>
        <taxon>Helotiales</taxon>
        <taxon>Helotiales incertae sedis</taxon>
        <taxon>Amylocarpus</taxon>
    </lineage>
</organism>
<accession>A0A9P7YDR9</accession>
<dbReference type="AlphaFoldDB" id="A0A9P7YDR9"/>
<dbReference type="OrthoDB" id="5361958at2759"/>
<evidence type="ECO:0000313" key="2">
    <source>
        <dbReference type="Proteomes" id="UP000824998"/>
    </source>
</evidence>
<evidence type="ECO:0000313" key="1">
    <source>
        <dbReference type="EMBL" id="KAG9231245.1"/>
    </source>
</evidence>
<keyword evidence="2" id="KW-1185">Reference proteome</keyword>
<protein>
    <submittedName>
        <fullName evidence="1">Uncharacterized protein</fullName>
    </submittedName>
</protein>
<dbReference type="EMBL" id="MU251615">
    <property type="protein sequence ID" value="KAG9231245.1"/>
    <property type="molecule type" value="Genomic_DNA"/>
</dbReference>
<sequence>MVGPWSTTYHHGSNFWDQKSLAQGVRAREMIPNPDTGVQDTTSCLVTGDKSLGPGIRLEGRYKATTCGIRLKNPHGDIRITSANHGFLSKDDNEPLTTDDEVWHPNGNGELIGIIKERYEAEDVALFEPIEGLPFRNSSYFDAEAPQKLQKASDIQNGAWYEADGMSTGMAAFQCIGVQEEVPPRPAGAGPIMYRHLKHETTWAILGAVGTQTLVDGICAAPIVQLPCSQQRLSGGGVAGFFQRYTPGGLCSTPALDYLIGEGWSMF</sequence>
<name>A0A9P7YDR9_9HELO</name>
<gene>
    <name evidence="1" type="ORF">BJ875DRAFT_469997</name>
</gene>
<proteinExistence type="predicted"/>
<comment type="caution">
    <text evidence="1">The sequence shown here is derived from an EMBL/GenBank/DDBJ whole genome shotgun (WGS) entry which is preliminary data.</text>
</comment>